<evidence type="ECO:0000313" key="2">
    <source>
        <dbReference type="EnsemblPlants" id="Ma11_p21300.1"/>
    </source>
</evidence>
<dbReference type="AlphaFoldDB" id="A0A804LA93"/>
<dbReference type="Gene3D" id="1.20.1250.20">
    <property type="entry name" value="MFS general substrate transporter like domains"/>
    <property type="match status" value="1"/>
</dbReference>
<dbReference type="Gramene" id="Ma11_t21300.1">
    <property type="protein sequence ID" value="Ma11_p21300.1"/>
    <property type="gene ID" value="Ma11_g21300"/>
</dbReference>
<keyword evidence="1" id="KW-0472">Membrane</keyword>
<name>A0A804LA93_MUSAM</name>
<sequence>MTTSTMNLLRCDSARLYNRFSPRPLAETDTSKPSAGRAAASTMWPSPPFYHAPSPLLLHSSRLSQASELFTMAVHGQSMEVNEPGTDPHTSGKTRKGGFRAAMFVFAMSGMENVGFIANMVSFVLYFMYVMHFDLAGSSTTLTNFVGATFLLPIVGGFISDTYMTRLNTALLFGFFEIAVT</sequence>
<keyword evidence="1" id="KW-0812">Transmembrane</keyword>
<dbReference type="InterPro" id="IPR036259">
    <property type="entry name" value="MFS_trans_sf"/>
</dbReference>
<dbReference type="Proteomes" id="UP000012960">
    <property type="component" value="Unplaced"/>
</dbReference>
<dbReference type="PANTHER" id="PTHR11654">
    <property type="entry name" value="OLIGOPEPTIDE TRANSPORTER-RELATED"/>
    <property type="match status" value="1"/>
</dbReference>
<accession>A0A804LA93</accession>
<reference evidence="2" key="1">
    <citation type="submission" date="2021-05" db="UniProtKB">
        <authorList>
            <consortium name="EnsemblPlants"/>
        </authorList>
    </citation>
    <scope>IDENTIFICATION</scope>
    <source>
        <strain evidence="2">subsp. malaccensis</strain>
    </source>
</reference>
<dbReference type="InParanoid" id="A0A804LA93"/>
<protein>
    <submittedName>
        <fullName evidence="2">Uncharacterized protein</fullName>
    </submittedName>
</protein>
<organism evidence="2 3">
    <name type="scientific">Musa acuminata subsp. malaccensis</name>
    <name type="common">Wild banana</name>
    <name type="synonym">Musa malaccensis</name>
    <dbReference type="NCBI Taxonomy" id="214687"/>
    <lineage>
        <taxon>Eukaryota</taxon>
        <taxon>Viridiplantae</taxon>
        <taxon>Streptophyta</taxon>
        <taxon>Embryophyta</taxon>
        <taxon>Tracheophyta</taxon>
        <taxon>Spermatophyta</taxon>
        <taxon>Magnoliopsida</taxon>
        <taxon>Liliopsida</taxon>
        <taxon>Zingiberales</taxon>
        <taxon>Musaceae</taxon>
        <taxon>Musa</taxon>
    </lineage>
</organism>
<dbReference type="EnsemblPlants" id="Ma11_t21300.1">
    <property type="protein sequence ID" value="Ma11_p21300.1"/>
    <property type="gene ID" value="Ma11_g21300"/>
</dbReference>
<keyword evidence="1" id="KW-1133">Transmembrane helix</keyword>
<dbReference type="SUPFAM" id="SSF103473">
    <property type="entry name" value="MFS general substrate transporter"/>
    <property type="match status" value="1"/>
</dbReference>
<evidence type="ECO:0000256" key="1">
    <source>
        <dbReference type="SAM" id="Phobius"/>
    </source>
</evidence>
<evidence type="ECO:0000313" key="3">
    <source>
        <dbReference type="Proteomes" id="UP000012960"/>
    </source>
</evidence>
<feature type="transmembrane region" description="Helical" evidence="1">
    <location>
        <begin position="141"/>
        <end position="159"/>
    </location>
</feature>
<feature type="transmembrane region" description="Helical" evidence="1">
    <location>
        <begin position="101"/>
        <end position="129"/>
    </location>
</feature>
<keyword evidence="3" id="KW-1185">Reference proteome</keyword>
<proteinExistence type="predicted"/>